<dbReference type="Proteomes" id="UP000030752">
    <property type="component" value="Unassembled WGS sequence"/>
</dbReference>
<dbReference type="HOGENOM" id="CLU_3159967_0_0_1"/>
<evidence type="ECO:0000313" key="1">
    <source>
        <dbReference type="EMBL" id="ETN40301.1"/>
    </source>
</evidence>
<name>W2RUV5_CYPE1</name>
<organism evidence="1 2">
    <name type="scientific">Cyphellophora europaea (strain CBS 101466)</name>
    <name type="common">Phialophora europaea</name>
    <dbReference type="NCBI Taxonomy" id="1220924"/>
    <lineage>
        <taxon>Eukaryota</taxon>
        <taxon>Fungi</taxon>
        <taxon>Dikarya</taxon>
        <taxon>Ascomycota</taxon>
        <taxon>Pezizomycotina</taxon>
        <taxon>Eurotiomycetes</taxon>
        <taxon>Chaetothyriomycetidae</taxon>
        <taxon>Chaetothyriales</taxon>
        <taxon>Cyphellophoraceae</taxon>
        <taxon>Cyphellophora</taxon>
    </lineage>
</organism>
<accession>W2RUV5</accession>
<protein>
    <submittedName>
        <fullName evidence="1">Uncharacterized protein</fullName>
    </submittedName>
</protein>
<dbReference type="RefSeq" id="XP_008717144.1">
    <property type="nucleotide sequence ID" value="XM_008718922.1"/>
</dbReference>
<keyword evidence="2" id="KW-1185">Reference proteome</keyword>
<proteinExistence type="predicted"/>
<dbReference type="InParanoid" id="W2RUV5"/>
<dbReference type="GeneID" id="19971916"/>
<gene>
    <name evidence="1" type="ORF">HMPREF1541_04577</name>
</gene>
<dbReference type="EMBL" id="KB822720">
    <property type="protein sequence ID" value="ETN40301.1"/>
    <property type="molecule type" value="Genomic_DNA"/>
</dbReference>
<dbReference type="AlphaFoldDB" id="W2RUV5"/>
<reference evidence="1 2" key="1">
    <citation type="submission" date="2013-03" db="EMBL/GenBank/DDBJ databases">
        <title>The Genome Sequence of Phialophora europaea CBS 101466.</title>
        <authorList>
            <consortium name="The Broad Institute Genomics Platform"/>
            <person name="Cuomo C."/>
            <person name="de Hoog S."/>
            <person name="Gorbushina A."/>
            <person name="Walker B."/>
            <person name="Young S.K."/>
            <person name="Zeng Q."/>
            <person name="Gargeya S."/>
            <person name="Fitzgerald M."/>
            <person name="Haas B."/>
            <person name="Abouelleil A."/>
            <person name="Allen A.W."/>
            <person name="Alvarado L."/>
            <person name="Arachchi H.M."/>
            <person name="Berlin A.M."/>
            <person name="Chapman S.B."/>
            <person name="Gainer-Dewar J."/>
            <person name="Goldberg J."/>
            <person name="Griggs A."/>
            <person name="Gujja S."/>
            <person name="Hansen M."/>
            <person name="Howarth C."/>
            <person name="Imamovic A."/>
            <person name="Ireland A."/>
            <person name="Larimer J."/>
            <person name="McCowan C."/>
            <person name="Murphy C."/>
            <person name="Pearson M."/>
            <person name="Poon T.W."/>
            <person name="Priest M."/>
            <person name="Roberts A."/>
            <person name="Saif S."/>
            <person name="Shea T."/>
            <person name="Sisk P."/>
            <person name="Sykes S."/>
            <person name="Wortman J."/>
            <person name="Nusbaum C."/>
            <person name="Birren B."/>
        </authorList>
    </citation>
    <scope>NUCLEOTIDE SEQUENCE [LARGE SCALE GENOMIC DNA]</scope>
    <source>
        <strain evidence="1 2">CBS 101466</strain>
    </source>
</reference>
<dbReference type="VEuPathDB" id="FungiDB:HMPREF1541_04577"/>
<sequence>MAVLDTRPTTNTSHSTRLGFTLQPLHAASEHWLEAFAQRRMSHIYCAS</sequence>
<evidence type="ECO:0000313" key="2">
    <source>
        <dbReference type="Proteomes" id="UP000030752"/>
    </source>
</evidence>